<keyword evidence="3" id="KW-1185">Reference proteome</keyword>
<name>A0A454JJQ8_9NEIS</name>
<proteinExistence type="predicted"/>
<dbReference type="OrthoDB" id="176190at2"/>
<feature type="transmembrane region" description="Helical" evidence="1">
    <location>
        <begin position="278"/>
        <end position="296"/>
    </location>
</feature>
<comment type="caution">
    <text evidence="2">The sequence shown here is derived from an EMBL/GenBank/DDBJ whole genome shotgun (WGS) entry which is preliminary data.</text>
</comment>
<organism evidence="2 3">
    <name type="scientific">Aquitalea palustris</name>
    <dbReference type="NCBI Taxonomy" id="2480983"/>
    <lineage>
        <taxon>Bacteria</taxon>
        <taxon>Pseudomonadati</taxon>
        <taxon>Pseudomonadota</taxon>
        <taxon>Betaproteobacteria</taxon>
        <taxon>Neisseriales</taxon>
        <taxon>Chromobacteriaceae</taxon>
        <taxon>Aquitalea</taxon>
    </lineage>
</organism>
<feature type="transmembrane region" description="Helical" evidence="1">
    <location>
        <begin position="12"/>
        <end position="32"/>
    </location>
</feature>
<keyword evidence="1" id="KW-1133">Transmembrane helix</keyword>
<evidence type="ECO:0000313" key="3">
    <source>
        <dbReference type="Proteomes" id="UP000274139"/>
    </source>
</evidence>
<accession>A0A454JJQ8</accession>
<evidence type="ECO:0000313" key="2">
    <source>
        <dbReference type="EMBL" id="RMC99271.1"/>
    </source>
</evidence>
<keyword evidence="1" id="KW-0812">Transmembrane</keyword>
<evidence type="ECO:0008006" key="4">
    <source>
        <dbReference type="Google" id="ProtNLM"/>
    </source>
</evidence>
<dbReference type="AlphaFoldDB" id="A0A454JJQ8"/>
<reference evidence="2 3" key="1">
    <citation type="submission" date="2018-10" db="EMBL/GenBank/DDBJ databases">
        <title>Draft genome sequence of Aquitalea MWU14-2217 isolated from a wild cranberry bog in Provincetown, Massachusetts.</title>
        <authorList>
            <person name="Ebadzadsahrai G."/>
            <person name="Soby S."/>
        </authorList>
    </citation>
    <scope>NUCLEOTIDE SEQUENCE [LARGE SCALE GENOMIC DNA]</scope>
    <source>
        <strain evidence="2 3">MWU14-2217</strain>
    </source>
</reference>
<feature type="transmembrane region" description="Helical" evidence="1">
    <location>
        <begin position="302"/>
        <end position="320"/>
    </location>
</feature>
<feature type="transmembrane region" description="Helical" evidence="1">
    <location>
        <begin position="110"/>
        <end position="139"/>
    </location>
</feature>
<sequence length="631" mass="70795">MKPNFISTRSKFQFWLLLLTVYAVFVPLMPGMPSGGLDESWQLGVNEALAKGMVFGRDLIFTFGPYASVYANKYHPAVAHSMLWSGFFLGSCFFLAAILNFASISLRMTLLLILVLAVNFAFDPRFLVYPLLVFTALTRLDWSPSRTSSQYLARVILMSALFTPFGMIVLVKGSFLVTCLCGMVLSIAFLLRRKQLLLAALVLLLPLAAMAGFWWLAGQPIDALPDYFQSMLPIITGYTEAMAYNSRISELLLYLLAAILLLIVTARELELDFFDKMLFLACLFITLFITFKAGFVRHDGHAVIAASSLAICTVLVCSLINSRNTRSVLVLSYIVWLGVCALHNKPLPKQALQAVASTYGNLLKGSYYRLFEPDVIPQRYKARLTEIAKEGKFPLLNGSSDVYSYDQAFLIASGNDWRPRPIFQSYSVYTDKLSQLNLQHLTSRQAPDNIFFKVQPIDERLPSLEDGASWIPLWQQYHPVSQFDDYLQLGKNTSQSAVHLSAAGHETRTARLGEEIRVPDKGSVVVMRVYVHKNQLGNLVSLLFKPALLSAQLTLANGKVRTFHVVSGMMSPGFVISPLIETSKEFNMVYAQDPALLDKKVRSVSIMSDSRVLLWNADFTVEFLPYFMRHF</sequence>
<feature type="transmembrane region" description="Helical" evidence="1">
    <location>
        <begin position="196"/>
        <end position="217"/>
    </location>
</feature>
<keyword evidence="1" id="KW-0472">Membrane</keyword>
<dbReference type="RefSeq" id="WP_103524222.1">
    <property type="nucleotide sequence ID" value="NZ_JAIZDC010000003.1"/>
</dbReference>
<feature type="transmembrane region" description="Helical" evidence="1">
    <location>
        <begin position="175"/>
        <end position="191"/>
    </location>
</feature>
<dbReference type="Proteomes" id="UP000274139">
    <property type="component" value="Unassembled WGS sequence"/>
</dbReference>
<feature type="transmembrane region" description="Helical" evidence="1">
    <location>
        <begin position="327"/>
        <end position="344"/>
    </location>
</feature>
<feature type="transmembrane region" description="Helical" evidence="1">
    <location>
        <begin position="83"/>
        <end position="104"/>
    </location>
</feature>
<feature type="transmembrane region" description="Helical" evidence="1">
    <location>
        <begin position="248"/>
        <end position="266"/>
    </location>
</feature>
<gene>
    <name evidence="2" type="ORF">EAY64_07835</name>
</gene>
<dbReference type="EMBL" id="RFAR01000026">
    <property type="protein sequence ID" value="RMC99271.1"/>
    <property type="molecule type" value="Genomic_DNA"/>
</dbReference>
<evidence type="ECO:0000256" key="1">
    <source>
        <dbReference type="SAM" id="Phobius"/>
    </source>
</evidence>
<protein>
    <recommendedName>
        <fullName evidence="4">Transmembrane protein</fullName>
    </recommendedName>
</protein>